<comment type="caution">
    <text evidence="1">The sequence shown here is derived from an EMBL/GenBank/DDBJ whole genome shotgun (WGS) entry which is preliminary data.</text>
</comment>
<dbReference type="PROSITE" id="PS51257">
    <property type="entry name" value="PROKAR_LIPOPROTEIN"/>
    <property type="match status" value="1"/>
</dbReference>
<evidence type="ECO:0000313" key="1">
    <source>
        <dbReference type="EMBL" id="KAJ8066796.1"/>
    </source>
</evidence>
<dbReference type="EMBL" id="JAPEIS010000004">
    <property type="protein sequence ID" value="KAJ8066796.1"/>
    <property type="molecule type" value="Genomic_DNA"/>
</dbReference>
<name>A0A9X0DKC9_9HELO</name>
<evidence type="ECO:0000313" key="2">
    <source>
        <dbReference type="Proteomes" id="UP001152300"/>
    </source>
</evidence>
<reference evidence="1" key="1">
    <citation type="submission" date="2022-11" db="EMBL/GenBank/DDBJ databases">
        <title>Genome Resource of Sclerotinia nivalis Strain SnTB1, a Plant Pathogen Isolated from American Ginseng.</title>
        <authorList>
            <person name="Fan S."/>
        </authorList>
    </citation>
    <scope>NUCLEOTIDE SEQUENCE</scope>
    <source>
        <strain evidence="1">SnTB1</strain>
    </source>
</reference>
<keyword evidence="2" id="KW-1185">Reference proteome</keyword>
<sequence>MVRTVMSFTWEVPSIMLLSSGGCMDYIMVYLGVPWNRKGQEFITMLYIETNGSNEIDLPKDACRTPLPARNDLNLVHYPGLGKAWVSHEILDYDDRLVHARTEFQLMATMTT</sequence>
<dbReference type="Proteomes" id="UP001152300">
    <property type="component" value="Unassembled WGS sequence"/>
</dbReference>
<protein>
    <submittedName>
        <fullName evidence="1">Uncharacterized protein</fullName>
    </submittedName>
</protein>
<organism evidence="1 2">
    <name type="scientific">Sclerotinia nivalis</name>
    <dbReference type="NCBI Taxonomy" id="352851"/>
    <lineage>
        <taxon>Eukaryota</taxon>
        <taxon>Fungi</taxon>
        <taxon>Dikarya</taxon>
        <taxon>Ascomycota</taxon>
        <taxon>Pezizomycotina</taxon>
        <taxon>Leotiomycetes</taxon>
        <taxon>Helotiales</taxon>
        <taxon>Sclerotiniaceae</taxon>
        <taxon>Sclerotinia</taxon>
    </lineage>
</organism>
<accession>A0A9X0DKC9</accession>
<gene>
    <name evidence="1" type="ORF">OCU04_004183</name>
</gene>
<proteinExistence type="predicted"/>
<dbReference type="AlphaFoldDB" id="A0A9X0DKC9"/>